<dbReference type="Gene3D" id="3.40.1090.10">
    <property type="entry name" value="Cytosolic phospholipase A2 catalytic domain"/>
    <property type="match status" value="1"/>
</dbReference>
<dbReference type="Pfam" id="PF01734">
    <property type="entry name" value="Patatin"/>
    <property type="match status" value="1"/>
</dbReference>
<evidence type="ECO:0000259" key="5">
    <source>
        <dbReference type="PROSITE" id="PS51635"/>
    </source>
</evidence>
<sequence length="425" mass="47226">MAKHGCLPSYHYSPLLIQALRYQLIFGVSPLLSKHAIALFKAITLLTTVCVLLACSAPPRNASLYSEVMSPLGVSGIRYWDGESKEITGHDLEAEYQQILLGRESRGEQQLSEINHLALSGGGINGAFSAGVLNAWSDNGTRPEFDLVTGVSTGAIVSIFAYLGSDYDPVLKRYYTETSMNSLFEVNGIWSLLGGKTVLNTQGFERQVRSYVNADIVQKIASERSKGRLLVIGTTNLDNEKMSMWDIGKIAQQNNQQAVSLIQDIIIASSSVPGAFPAKSLEISDGEQAYEELHVDGGVSRQVFLVPQWAYHSAYLEDLPQQVYVIRNGPLKPHYRVIENNLTEISLRSLSTMIRNQGIGDVEHIYHFSQRHHLGFHLAYIDSDFPLISEEAFTQQYMNSLYQYGYQKTRDAAIWEAVPPSLKAI</sequence>
<reference evidence="6 7" key="2">
    <citation type="submission" date="2023-12" db="EMBL/GenBank/DDBJ databases">
        <authorList>
            <consortium name="Cladostephus spongiosus"/>
            <person name="Lorente B."/>
            <person name="Cabral C."/>
            <person name="Frias J."/>
            <person name="Faria J."/>
            <person name="Toubarro D."/>
        </authorList>
    </citation>
    <scope>NUCLEOTIDE SEQUENCE [LARGE SCALE GENOMIC DNA]</scope>
    <source>
        <strain evidence="6 7">ZMCS4</strain>
    </source>
</reference>
<gene>
    <name evidence="6" type="ORF">SNR37_000636</name>
</gene>
<dbReference type="PROSITE" id="PS51635">
    <property type="entry name" value="PNPLA"/>
    <property type="match status" value="1"/>
</dbReference>
<dbReference type="RefSeq" id="WP_329776246.1">
    <property type="nucleotide sequence ID" value="NZ_JAYDYW010000012.1"/>
</dbReference>
<dbReference type="InterPro" id="IPR050301">
    <property type="entry name" value="NTE"/>
</dbReference>
<feature type="active site" description="Nucleophile" evidence="4">
    <location>
        <position position="152"/>
    </location>
</feature>
<evidence type="ECO:0000313" key="6">
    <source>
        <dbReference type="EMBL" id="MEE1675311.1"/>
    </source>
</evidence>
<reference evidence="7" key="1">
    <citation type="submission" date="2023-07" db="EMBL/GenBank/DDBJ databases">
        <title>Draft genome sequence of Agarivorans aestuarii strain ZMCS4, a CAZymes producing bacteria isolated from the marine brown algae Clodostephus spongiosus.</title>
        <authorList>
            <person name="Lorente B."/>
            <person name="Cabral C."/>
            <person name="Frias J."/>
            <person name="Faria J."/>
            <person name="Toubarro D."/>
        </authorList>
    </citation>
    <scope>NUCLEOTIDE SEQUENCE [LARGE SCALE GENOMIC DNA]</scope>
    <source>
        <strain evidence="7">ZMCS4</strain>
    </source>
</reference>
<feature type="short sequence motif" description="DGA/G" evidence="4">
    <location>
        <begin position="296"/>
        <end position="298"/>
    </location>
</feature>
<feature type="short sequence motif" description="GXGXXG" evidence="4">
    <location>
        <begin position="121"/>
        <end position="126"/>
    </location>
</feature>
<name>A0ABU7G7V2_9ALTE</name>
<evidence type="ECO:0000256" key="3">
    <source>
        <dbReference type="ARBA" id="ARBA00023098"/>
    </source>
</evidence>
<evidence type="ECO:0000256" key="2">
    <source>
        <dbReference type="ARBA" id="ARBA00022963"/>
    </source>
</evidence>
<keyword evidence="3 4" id="KW-0443">Lipid metabolism</keyword>
<dbReference type="SUPFAM" id="SSF52151">
    <property type="entry name" value="FabD/lysophospholipase-like"/>
    <property type="match status" value="1"/>
</dbReference>
<proteinExistence type="predicted"/>
<dbReference type="Proteomes" id="UP001310248">
    <property type="component" value="Unassembled WGS sequence"/>
</dbReference>
<evidence type="ECO:0000313" key="7">
    <source>
        <dbReference type="Proteomes" id="UP001310248"/>
    </source>
</evidence>
<feature type="domain" description="PNPLA" evidence="5">
    <location>
        <begin position="117"/>
        <end position="310"/>
    </location>
</feature>
<keyword evidence="7" id="KW-1185">Reference proteome</keyword>
<evidence type="ECO:0000256" key="4">
    <source>
        <dbReference type="PROSITE-ProRule" id="PRU01161"/>
    </source>
</evidence>
<dbReference type="InterPro" id="IPR016035">
    <property type="entry name" value="Acyl_Trfase/lysoPLipase"/>
</dbReference>
<dbReference type="EMBL" id="JAYDYW010000012">
    <property type="protein sequence ID" value="MEE1675311.1"/>
    <property type="molecule type" value="Genomic_DNA"/>
</dbReference>
<organism evidence="6 7">
    <name type="scientific">Agarivorans aestuarii</name>
    <dbReference type="NCBI Taxonomy" id="1563703"/>
    <lineage>
        <taxon>Bacteria</taxon>
        <taxon>Pseudomonadati</taxon>
        <taxon>Pseudomonadota</taxon>
        <taxon>Gammaproteobacteria</taxon>
        <taxon>Alteromonadales</taxon>
        <taxon>Alteromonadaceae</taxon>
        <taxon>Agarivorans</taxon>
    </lineage>
</organism>
<protein>
    <submittedName>
        <fullName evidence="6">Patatin-like phospholipase family protein</fullName>
    </submittedName>
</protein>
<comment type="caution">
    <text evidence="6">The sequence shown here is derived from an EMBL/GenBank/DDBJ whole genome shotgun (WGS) entry which is preliminary data.</text>
</comment>
<dbReference type="PANTHER" id="PTHR14226:SF74">
    <property type="entry name" value="BLR4684 PROTEIN"/>
    <property type="match status" value="1"/>
</dbReference>
<evidence type="ECO:0000256" key="1">
    <source>
        <dbReference type="ARBA" id="ARBA00022801"/>
    </source>
</evidence>
<accession>A0ABU7G7V2</accession>
<keyword evidence="2 4" id="KW-0442">Lipid degradation</keyword>
<dbReference type="PANTHER" id="PTHR14226">
    <property type="entry name" value="NEUROPATHY TARGET ESTERASE/SWISS CHEESE D.MELANOGASTER"/>
    <property type="match status" value="1"/>
</dbReference>
<keyword evidence="1 4" id="KW-0378">Hydrolase</keyword>
<feature type="short sequence motif" description="GXSXG" evidence="4">
    <location>
        <begin position="150"/>
        <end position="154"/>
    </location>
</feature>
<feature type="active site" description="Proton acceptor" evidence="4">
    <location>
        <position position="296"/>
    </location>
</feature>
<dbReference type="InterPro" id="IPR002641">
    <property type="entry name" value="PNPLA_dom"/>
</dbReference>